<sequence length="168" mass="18746">MKTSRISLIASNTPKLAQMRAQNLLRQAQVRVTDARLQVLNVLLETHSALSHLEIQDALPQLDRVTLYRALDCLTEVGLAHKIPGDDRVFRYSTGNEPQSEHATRGVQHQHAHFKCSLCARIFCLDGEQAASSLKDQLSDTLQTTLAKGFKNHDIELTIKGWCADCSK</sequence>
<evidence type="ECO:0000256" key="4">
    <source>
        <dbReference type="ARBA" id="ARBA00023015"/>
    </source>
</evidence>
<feature type="binding site" evidence="7">
    <location>
        <position position="163"/>
    </location>
    <ligand>
        <name>Zn(2+)</name>
        <dbReference type="ChEBI" id="CHEBI:29105"/>
    </ligand>
</feature>
<proteinExistence type="inferred from homology"/>
<name>A0A3Q9BPT1_9BURK</name>
<accession>A0A3Q9BPT1</accession>
<keyword evidence="2" id="KW-0678">Repressor</keyword>
<dbReference type="GO" id="GO:0000976">
    <property type="term" value="F:transcription cis-regulatory region binding"/>
    <property type="evidence" value="ECO:0007669"/>
    <property type="project" value="TreeGrafter"/>
</dbReference>
<organism evidence="8 9">
    <name type="scientific">Undibacterium parvum</name>
    <dbReference type="NCBI Taxonomy" id="401471"/>
    <lineage>
        <taxon>Bacteria</taxon>
        <taxon>Pseudomonadati</taxon>
        <taxon>Pseudomonadota</taxon>
        <taxon>Betaproteobacteria</taxon>
        <taxon>Burkholderiales</taxon>
        <taxon>Oxalobacteraceae</taxon>
        <taxon>Undibacterium</taxon>
    </lineage>
</organism>
<dbReference type="PANTHER" id="PTHR33202">
    <property type="entry name" value="ZINC UPTAKE REGULATION PROTEIN"/>
    <property type="match status" value="1"/>
</dbReference>
<dbReference type="GO" id="GO:0045892">
    <property type="term" value="P:negative regulation of DNA-templated transcription"/>
    <property type="evidence" value="ECO:0007669"/>
    <property type="project" value="TreeGrafter"/>
</dbReference>
<dbReference type="EMBL" id="CP034464">
    <property type="protein sequence ID" value="AZP11670.1"/>
    <property type="molecule type" value="Genomic_DNA"/>
</dbReference>
<evidence type="ECO:0000313" key="8">
    <source>
        <dbReference type="EMBL" id="AZP11670.1"/>
    </source>
</evidence>
<evidence type="ECO:0000256" key="2">
    <source>
        <dbReference type="ARBA" id="ARBA00022491"/>
    </source>
</evidence>
<dbReference type="Gene3D" id="3.30.1490.190">
    <property type="match status" value="1"/>
</dbReference>
<keyword evidence="4" id="KW-0805">Transcription regulation</keyword>
<dbReference type="Pfam" id="PF01475">
    <property type="entry name" value="FUR"/>
    <property type="match status" value="1"/>
</dbReference>
<gene>
    <name evidence="8" type="ORF">EJN92_06475</name>
</gene>
<dbReference type="InterPro" id="IPR036390">
    <property type="entry name" value="WH_DNA-bd_sf"/>
</dbReference>
<evidence type="ECO:0000256" key="7">
    <source>
        <dbReference type="PIRSR" id="PIRSR602481-1"/>
    </source>
</evidence>
<dbReference type="RefSeq" id="WP_126127055.1">
    <property type="nucleotide sequence ID" value="NZ_CP034464.1"/>
</dbReference>
<comment type="similarity">
    <text evidence="1">Belongs to the Fur family.</text>
</comment>
<comment type="cofactor">
    <cofactor evidence="7">
        <name>Zn(2+)</name>
        <dbReference type="ChEBI" id="CHEBI:29105"/>
    </cofactor>
    <text evidence="7">Binds 1 zinc ion per subunit.</text>
</comment>
<keyword evidence="3 7" id="KW-0862">Zinc</keyword>
<dbReference type="KEGG" id="upv:EJN92_06475"/>
<evidence type="ECO:0000256" key="1">
    <source>
        <dbReference type="ARBA" id="ARBA00007957"/>
    </source>
</evidence>
<reference evidence="8 9" key="1">
    <citation type="journal article" date="2011" name="Int. J. Syst. Evol. Microbiol.">
        <title>Description of Undibacterium oligocarboniphilum sp. nov., isolated from purified water, and Undibacterium pigrum strain CCUG 49012 as the type strain of Undibacterium parvum sp. nov., and emended descriptions of the genus Undibacterium and the species Undibacterium pigrum.</title>
        <authorList>
            <person name="Eder W."/>
            <person name="Wanner G."/>
            <person name="Ludwig W."/>
            <person name="Busse H.J."/>
            <person name="Ziemke-Kageler F."/>
            <person name="Lang E."/>
        </authorList>
    </citation>
    <scope>NUCLEOTIDE SEQUENCE [LARGE SCALE GENOMIC DNA]</scope>
    <source>
        <strain evidence="8 9">DSM 23061</strain>
    </source>
</reference>
<dbReference type="GO" id="GO:1900376">
    <property type="term" value="P:regulation of secondary metabolite biosynthetic process"/>
    <property type="evidence" value="ECO:0007669"/>
    <property type="project" value="TreeGrafter"/>
</dbReference>
<evidence type="ECO:0000256" key="3">
    <source>
        <dbReference type="ARBA" id="ARBA00022833"/>
    </source>
</evidence>
<dbReference type="Proteomes" id="UP000275663">
    <property type="component" value="Chromosome"/>
</dbReference>
<evidence type="ECO:0000256" key="6">
    <source>
        <dbReference type="ARBA" id="ARBA00023163"/>
    </source>
</evidence>
<protein>
    <submittedName>
        <fullName evidence="8">Transcriptional repressor</fullName>
    </submittedName>
</protein>
<dbReference type="SUPFAM" id="SSF46785">
    <property type="entry name" value="Winged helix' DNA-binding domain"/>
    <property type="match status" value="1"/>
</dbReference>
<dbReference type="Gene3D" id="1.10.10.10">
    <property type="entry name" value="Winged helix-like DNA-binding domain superfamily/Winged helix DNA-binding domain"/>
    <property type="match status" value="1"/>
</dbReference>
<evidence type="ECO:0000256" key="5">
    <source>
        <dbReference type="ARBA" id="ARBA00023125"/>
    </source>
</evidence>
<dbReference type="InterPro" id="IPR043135">
    <property type="entry name" value="Fur_C"/>
</dbReference>
<dbReference type="PANTHER" id="PTHR33202:SF7">
    <property type="entry name" value="FERRIC UPTAKE REGULATION PROTEIN"/>
    <property type="match status" value="1"/>
</dbReference>
<dbReference type="OrthoDB" id="8659436at2"/>
<dbReference type="InterPro" id="IPR036388">
    <property type="entry name" value="WH-like_DNA-bd_sf"/>
</dbReference>
<dbReference type="InterPro" id="IPR002481">
    <property type="entry name" value="FUR"/>
</dbReference>
<feature type="binding site" evidence="7">
    <location>
        <position position="166"/>
    </location>
    <ligand>
        <name>Zn(2+)</name>
        <dbReference type="ChEBI" id="CHEBI:29105"/>
    </ligand>
</feature>
<keyword evidence="6" id="KW-0804">Transcription</keyword>
<dbReference type="GO" id="GO:0008270">
    <property type="term" value="F:zinc ion binding"/>
    <property type="evidence" value="ECO:0007669"/>
    <property type="project" value="TreeGrafter"/>
</dbReference>
<keyword evidence="9" id="KW-1185">Reference proteome</keyword>
<keyword evidence="5" id="KW-0238">DNA-binding</keyword>
<keyword evidence="7" id="KW-0479">Metal-binding</keyword>
<feature type="binding site" evidence="7">
    <location>
        <position position="116"/>
    </location>
    <ligand>
        <name>Zn(2+)</name>
        <dbReference type="ChEBI" id="CHEBI:29105"/>
    </ligand>
</feature>
<dbReference type="GO" id="GO:0003700">
    <property type="term" value="F:DNA-binding transcription factor activity"/>
    <property type="evidence" value="ECO:0007669"/>
    <property type="project" value="InterPro"/>
</dbReference>
<feature type="binding site" evidence="7">
    <location>
        <position position="119"/>
    </location>
    <ligand>
        <name>Zn(2+)</name>
        <dbReference type="ChEBI" id="CHEBI:29105"/>
    </ligand>
</feature>
<evidence type="ECO:0000313" key="9">
    <source>
        <dbReference type="Proteomes" id="UP000275663"/>
    </source>
</evidence>
<dbReference type="AlphaFoldDB" id="A0A3Q9BPT1"/>